<name>A0A3D9HSS4_9PROT</name>
<dbReference type="EMBL" id="QRDW01000002">
    <property type="protein sequence ID" value="RED52499.1"/>
    <property type="molecule type" value="Genomic_DNA"/>
</dbReference>
<keyword evidence="1" id="KW-1133">Transmembrane helix</keyword>
<evidence type="ECO:0000313" key="3">
    <source>
        <dbReference type="Proteomes" id="UP000256845"/>
    </source>
</evidence>
<keyword evidence="3" id="KW-1185">Reference proteome</keyword>
<reference evidence="2 3" key="1">
    <citation type="submission" date="2018-07" db="EMBL/GenBank/DDBJ databases">
        <title>Genomic Encyclopedia of Type Strains, Phase III (KMG-III): the genomes of soil and plant-associated and newly described type strains.</title>
        <authorList>
            <person name="Whitman W."/>
        </authorList>
    </citation>
    <scope>NUCLEOTIDE SEQUENCE [LARGE SCALE GENOMIC DNA]</scope>
    <source>
        <strain evidence="2 3">CECT 8488</strain>
    </source>
</reference>
<keyword evidence="1" id="KW-0812">Transmembrane</keyword>
<dbReference type="InterPro" id="IPR007401">
    <property type="entry name" value="DUF454"/>
</dbReference>
<accession>A0A3D9HSS4</accession>
<feature type="transmembrane region" description="Helical" evidence="1">
    <location>
        <begin position="12"/>
        <end position="43"/>
    </location>
</feature>
<proteinExistence type="predicted"/>
<evidence type="ECO:0000313" key="2">
    <source>
        <dbReference type="EMBL" id="RED52499.1"/>
    </source>
</evidence>
<dbReference type="OrthoDB" id="9816293at2"/>
<sequence length="138" mass="15387">MTRKSLRLVYLLIGFIAVGLAFVGILLPIMPTVPFLIVALWAFSKSSEKFHNWLYSHKSFGPILRDWDQYRVVPIWGKIWSSAAMAGSLVMMIFLFKVPLWAVSCAAVVMAAIAWYILSKPSRKPDGAQSQAAQTPAD</sequence>
<evidence type="ECO:0008006" key="4">
    <source>
        <dbReference type="Google" id="ProtNLM"/>
    </source>
</evidence>
<dbReference type="PANTHER" id="PTHR35813">
    <property type="entry name" value="INNER MEMBRANE PROTEIN YBAN"/>
    <property type="match status" value="1"/>
</dbReference>
<organism evidence="2 3">
    <name type="scientific">Aestuariispira insulae</name>
    <dbReference type="NCBI Taxonomy" id="1461337"/>
    <lineage>
        <taxon>Bacteria</taxon>
        <taxon>Pseudomonadati</taxon>
        <taxon>Pseudomonadota</taxon>
        <taxon>Alphaproteobacteria</taxon>
        <taxon>Rhodospirillales</taxon>
        <taxon>Kiloniellaceae</taxon>
        <taxon>Aestuariispira</taxon>
    </lineage>
</organism>
<dbReference type="Proteomes" id="UP000256845">
    <property type="component" value="Unassembled WGS sequence"/>
</dbReference>
<dbReference type="PIRSF" id="PIRSF016789">
    <property type="entry name" value="DUF454"/>
    <property type="match status" value="1"/>
</dbReference>
<dbReference type="RefSeq" id="WP_115936029.1">
    <property type="nucleotide sequence ID" value="NZ_QRDW01000002.1"/>
</dbReference>
<dbReference type="AlphaFoldDB" id="A0A3D9HSS4"/>
<keyword evidence="1" id="KW-0472">Membrane</keyword>
<feature type="transmembrane region" description="Helical" evidence="1">
    <location>
        <begin position="100"/>
        <end position="118"/>
    </location>
</feature>
<dbReference type="PANTHER" id="PTHR35813:SF1">
    <property type="entry name" value="INNER MEMBRANE PROTEIN YBAN"/>
    <property type="match status" value="1"/>
</dbReference>
<gene>
    <name evidence="2" type="ORF">DFP90_102520</name>
</gene>
<dbReference type="Pfam" id="PF04304">
    <property type="entry name" value="DUF454"/>
    <property type="match status" value="1"/>
</dbReference>
<dbReference type="GO" id="GO:0005886">
    <property type="term" value="C:plasma membrane"/>
    <property type="evidence" value="ECO:0007669"/>
    <property type="project" value="TreeGrafter"/>
</dbReference>
<evidence type="ECO:0000256" key="1">
    <source>
        <dbReference type="SAM" id="Phobius"/>
    </source>
</evidence>
<protein>
    <recommendedName>
        <fullName evidence="4">Inner membrane protein</fullName>
    </recommendedName>
</protein>
<comment type="caution">
    <text evidence="2">The sequence shown here is derived from an EMBL/GenBank/DDBJ whole genome shotgun (WGS) entry which is preliminary data.</text>
</comment>
<feature type="transmembrane region" description="Helical" evidence="1">
    <location>
        <begin position="75"/>
        <end position="94"/>
    </location>
</feature>